<feature type="non-terminal residue" evidence="2">
    <location>
        <position position="59"/>
    </location>
</feature>
<name>A0AAD6YBK2_9AGAR</name>
<evidence type="ECO:0000313" key="2">
    <source>
        <dbReference type="EMBL" id="KAJ7200883.1"/>
    </source>
</evidence>
<keyword evidence="3" id="KW-1185">Reference proteome</keyword>
<dbReference type="AlphaFoldDB" id="A0AAD6YBK2"/>
<organism evidence="2 3">
    <name type="scientific">Mycena pura</name>
    <dbReference type="NCBI Taxonomy" id="153505"/>
    <lineage>
        <taxon>Eukaryota</taxon>
        <taxon>Fungi</taxon>
        <taxon>Dikarya</taxon>
        <taxon>Basidiomycota</taxon>
        <taxon>Agaricomycotina</taxon>
        <taxon>Agaricomycetes</taxon>
        <taxon>Agaricomycetidae</taxon>
        <taxon>Agaricales</taxon>
        <taxon>Marasmiineae</taxon>
        <taxon>Mycenaceae</taxon>
        <taxon>Mycena</taxon>
    </lineage>
</organism>
<reference evidence="2" key="1">
    <citation type="submission" date="2023-03" db="EMBL/GenBank/DDBJ databases">
        <title>Massive genome expansion in bonnet fungi (Mycena s.s.) driven by repeated elements and novel gene families across ecological guilds.</title>
        <authorList>
            <consortium name="Lawrence Berkeley National Laboratory"/>
            <person name="Harder C.B."/>
            <person name="Miyauchi S."/>
            <person name="Viragh M."/>
            <person name="Kuo A."/>
            <person name="Thoen E."/>
            <person name="Andreopoulos B."/>
            <person name="Lu D."/>
            <person name="Skrede I."/>
            <person name="Drula E."/>
            <person name="Henrissat B."/>
            <person name="Morin E."/>
            <person name="Kohler A."/>
            <person name="Barry K."/>
            <person name="LaButti K."/>
            <person name="Morin E."/>
            <person name="Salamov A."/>
            <person name="Lipzen A."/>
            <person name="Mereny Z."/>
            <person name="Hegedus B."/>
            <person name="Baldrian P."/>
            <person name="Stursova M."/>
            <person name="Weitz H."/>
            <person name="Taylor A."/>
            <person name="Grigoriev I.V."/>
            <person name="Nagy L.G."/>
            <person name="Martin F."/>
            <person name="Kauserud H."/>
        </authorList>
    </citation>
    <scope>NUCLEOTIDE SEQUENCE</scope>
    <source>
        <strain evidence="2">9144</strain>
    </source>
</reference>
<protein>
    <submittedName>
        <fullName evidence="2">Uncharacterized protein</fullName>
    </submittedName>
</protein>
<proteinExistence type="predicted"/>
<feature type="compositionally biased region" description="Basic and acidic residues" evidence="1">
    <location>
        <begin position="1"/>
        <end position="15"/>
    </location>
</feature>
<dbReference type="EMBL" id="JARJCW010000061">
    <property type="protein sequence ID" value="KAJ7200883.1"/>
    <property type="molecule type" value="Genomic_DNA"/>
</dbReference>
<sequence>VDETNKNEHTLDRTHGRSMVGERAPLETDFVRGPRYSVGATMTTDGYIAVKVVEGSFDA</sequence>
<gene>
    <name evidence="2" type="ORF">GGX14DRAFT_341699</name>
</gene>
<comment type="caution">
    <text evidence="2">The sequence shown here is derived from an EMBL/GenBank/DDBJ whole genome shotgun (WGS) entry which is preliminary data.</text>
</comment>
<feature type="region of interest" description="Disordered" evidence="1">
    <location>
        <begin position="1"/>
        <end position="26"/>
    </location>
</feature>
<accession>A0AAD6YBK2</accession>
<dbReference type="Proteomes" id="UP001219525">
    <property type="component" value="Unassembled WGS sequence"/>
</dbReference>
<evidence type="ECO:0000313" key="3">
    <source>
        <dbReference type="Proteomes" id="UP001219525"/>
    </source>
</evidence>
<evidence type="ECO:0000256" key="1">
    <source>
        <dbReference type="SAM" id="MobiDB-lite"/>
    </source>
</evidence>
<feature type="non-terminal residue" evidence="2">
    <location>
        <position position="1"/>
    </location>
</feature>